<sequence>MTLNKKTKIISEAMEQAAMSGLCRDGQLEIGQQTARPLYPELDEAALLAIAEAVYKQLVSDD</sequence>
<proteinExistence type="predicted"/>
<organism evidence="1 2">
    <name type="scientific">Sedimenticola thiotaurini</name>
    <dbReference type="NCBI Taxonomy" id="1543721"/>
    <lineage>
        <taxon>Bacteria</taxon>
        <taxon>Pseudomonadati</taxon>
        <taxon>Pseudomonadota</taxon>
        <taxon>Gammaproteobacteria</taxon>
        <taxon>Chromatiales</taxon>
        <taxon>Sedimenticolaceae</taxon>
        <taxon>Sedimenticola</taxon>
    </lineage>
</organism>
<accession>A0A558D1P4</accession>
<dbReference type="Proteomes" id="UP000317355">
    <property type="component" value="Unassembled WGS sequence"/>
</dbReference>
<gene>
    <name evidence="1" type="ORF">FHK82_09225</name>
</gene>
<evidence type="ECO:0000313" key="1">
    <source>
        <dbReference type="EMBL" id="TVT54930.1"/>
    </source>
</evidence>
<reference evidence="1 2" key="1">
    <citation type="submission" date="2019-07" db="EMBL/GenBank/DDBJ databases">
        <title>The pathways for chlorine oxyanion respiration interact through the shared metabolite chlorate.</title>
        <authorList>
            <person name="Barnum T.P."/>
            <person name="Cheng Y."/>
            <person name="Hill K.A."/>
            <person name="Lucas L.N."/>
            <person name="Carlson H.K."/>
            <person name="Coates J.D."/>
        </authorList>
    </citation>
    <scope>NUCLEOTIDE SEQUENCE [LARGE SCALE GENOMIC DNA]</scope>
    <source>
        <strain evidence="1">BK-3</strain>
    </source>
</reference>
<dbReference type="EMBL" id="VMRY01000039">
    <property type="protein sequence ID" value="TVT54930.1"/>
    <property type="molecule type" value="Genomic_DNA"/>
</dbReference>
<dbReference type="AlphaFoldDB" id="A0A558D1P4"/>
<evidence type="ECO:0000313" key="2">
    <source>
        <dbReference type="Proteomes" id="UP000317355"/>
    </source>
</evidence>
<protein>
    <submittedName>
        <fullName evidence="1">Uncharacterized protein</fullName>
    </submittedName>
</protein>
<comment type="caution">
    <text evidence="1">The sequence shown here is derived from an EMBL/GenBank/DDBJ whole genome shotgun (WGS) entry which is preliminary data.</text>
</comment>
<name>A0A558D1P4_9GAMM</name>